<reference evidence="1" key="1">
    <citation type="journal article" date="2023" name="Science">
        <title>Genome structures resolve the early diversification of teleost fishes.</title>
        <authorList>
            <person name="Parey E."/>
            <person name="Louis A."/>
            <person name="Montfort J."/>
            <person name="Bouchez O."/>
            <person name="Roques C."/>
            <person name="Iampietro C."/>
            <person name="Lluch J."/>
            <person name="Castinel A."/>
            <person name="Donnadieu C."/>
            <person name="Desvignes T."/>
            <person name="Floi Bucao C."/>
            <person name="Jouanno E."/>
            <person name="Wen M."/>
            <person name="Mejri S."/>
            <person name="Dirks R."/>
            <person name="Jansen H."/>
            <person name="Henkel C."/>
            <person name="Chen W.J."/>
            <person name="Zahm M."/>
            <person name="Cabau C."/>
            <person name="Klopp C."/>
            <person name="Thompson A.W."/>
            <person name="Robinson-Rechavi M."/>
            <person name="Braasch I."/>
            <person name="Lecointre G."/>
            <person name="Bobe J."/>
            <person name="Postlethwait J.H."/>
            <person name="Berthelot C."/>
            <person name="Roest Crollius H."/>
            <person name="Guiguen Y."/>
        </authorList>
    </citation>
    <scope>NUCLEOTIDE SEQUENCE</scope>
    <source>
        <strain evidence="1">WJC10195</strain>
    </source>
</reference>
<gene>
    <name evidence="1" type="ORF">SKAU_G00422030</name>
</gene>
<keyword evidence="2" id="KW-1185">Reference proteome</keyword>
<dbReference type="AlphaFoldDB" id="A0A9Q1E6X8"/>
<accession>A0A9Q1E6X8</accession>
<comment type="caution">
    <text evidence="1">The sequence shown here is derived from an EMBL/GenBank/DDBJ whole genome shotgun (WGS) entry which is preliminary data.</text>
</comment>
<dbReference type="EMBL" id="JAINUF010000024">
    <property type="protein sequence ID" value="KAJ8333307.1"/>
    <property type="molecule type" value="Genomic_DNA"/>
</dbReference>
<name>A0A9Q1E6X8_SYNKA</name>
<evidence type="ECO:0000313" key="1">
    <source>
        <dbReference type="EMBL" id="KAJ8333307.1"/>
    </source>
</evidence>
<organism evidence="1 2">
    <name type="scientific">Synaphobranchus kaupii</name>
    <name type="common">Kaup's arrowtooth eel</name>
    <dbReference type="NCBI Taxonomy" id="118154"/>
    <lineage>
        <taxon>Eukaryota</taxon>
        <taxon>Metazoa</taxon>
        <taxon>Chordata</taxon>
        <taxon>Craniata</taxon>
        <taxon>Vertebrata</taxon>
        <taxon>Euteleostomi</taxon>
        <taxon>Actinopterygii</taxon>
        <taxon>Neopterygii</taxon>
        <taxon>Teleostei</taxon>
        <taxon>Anguilliformes</taxon>
        <taxon>Synaphobranchidae</taxon>
        <taxon>Synaphobranchus</taxon>
    </lineage>
</organism>
<sequence length="97" mass="10951">MCLYKLHAANFTLMSGLWAESGPFWTFLQSKRGRRLYVSCGSKHTCMWSVNRPCHAGVYSDRSADWLTCGTFTPGPVGNQSTKWASDNPDPDWLGFR</sequence>
<dbReference type="Proteomes" id="UP001152622">
    <property type="component" value="Chromosome 24"/>
</dbReference>
<evidence type="ECO:0000313" key="2">
    <source>
        <dbReference type="Proteomes" id="UP001152622"/>
    </source>
</evidence>
<dbReference type="OrthoDB" id="8954658at2759"/>
<protein>
    <submittedName>
        <fullName evidence="1">Uncharacterized protein</fullName>
    </submittedName>
</protein>
<proteinExistence type="predicted"/>